<comment type="caution">
    <text evidence="1">The sequence shown here is derived from an EMBL/GenBank/DDBJ whole genome shotgun (WGS) entry which is preliminary data.</text>
</comment>
<organism evidence="1 2">
    <name type="scientific">Bradyrhizobium yuanmingense</name>
    <dbReference type="NCBI Taxonomy" id="108015"/>
    <lineage>
        <taxon>Bacteria</taxon>
        <taxon>Pseudomonadati</taxon>
        <taxon>Pseudomonadota</taxon>
        <taxon>Alphaproteobacteria</taxon>
        <taxon>Hyphomicrobiales</taxon>
        <taxon>Nitrobacteraceae</taxon>
        <taxon>Bradyrhizobium</taxon>
    </lineage>
</organism>
<dbReference type="RefSeq" id="WP_157785164.1">
    <property type="nucleotide sequence ID" value="NZ_JBGBYD010000002.1"/>
</dbReference>
<evidence type="ECO:0000313" key="2">
    <source>
        <dbReference type="Proteomes" id="UP001565474"/>
    </source>
</evidence>
<evidence type="ECO:0000313" key="1">
    <source>
        <dbReference type="EMBL" id="MEY9474190.1"/>
    </source>
</evidence>
<proteinExistence type="predicted"/>
<dbReference type="Proteomes" id="UP001565474">
    <property type="component" value="Unassembled WGS sequence"/>
</dbReference>
<reference evidence="1 2" key="1">
    <citation type="submission" date="2024-07" db="EMBL/GenBank/DDBJ databases">
        <title>Genomic Encyclopedia of Type Strains, Phase V (KMG-V): Genome sequencing to study the core and pangenomes of soil and plant-associated prokaryotes.</title>
        <authorList>
            <person name="Whitman W."/>
        </authorList>
    </citation>
    <scope>NUCLEOTIDE SEQUENCE [LARGE SCALE GENOMIC DNA]</scope>
    <source>
        <strain evidence="1 2">USDA 222</strain>
    </source>
</reference>
<name>A0ABV4GQG5_9BRAD</name>
<gene>
    <name evidence="1" type="ORF">ABH992_006589</name>
</gene>
<accession>A0ABV4GQG5</accession>
<sequence length="71" mass="7334">MDAISQQGVSSIAARGLTADQLFLVPSLAFLPCAIDRAASRLPADLHAGEMIDLVLVGLVAALKFAINDVA</sequence>
<dbReference type="EMBL" id="JBGBZN010000002">
    <property type="protein sequence ID" value="MEY9474190.1"/>
    <property type="molecule type" value="Genomic_DNA"/>
</dbReference>
<protein>
    <submittedName>
        <fullName evidence="1">Uncharacterized protein</fullName>
    </submittedName>
</protein>
<keyword evidence="2" id="KW-1185">Reference proteome</keyword>